<dbReference type="Proteomes" id="UP001328107">
    <property type="component" value="Unassembled WGS sequence"/>
</dbReference>
<feature type="non-terminal residue" evidence="3">
    <location>
        <position position="1"/>
    </location>
</feature>
<keyword evidence="1" id="KW-1133">Transmembrane helix</keyword>
<keyword evidence="1" id="KW-0472">Membrane</keyword>
<keyword evidence="1" id="KW-0812">Transmembrane</keyword>
<feature type="non-terminal residue" evidence="3">
    <location>
        <position position="138"/>
    </location>
</feature>
<name>A0AAN5IGF0_9BILA</name>
<dbReference type="GO" id="GO:0016747">
    <property type="term" value="F:acyltransferase activity, transferring groups other than amino-acyl groups"/>
    <property type="evidence" value="ECO:0007669"/>
    <property type="project" value="InterPro"/>
</dbReference>
<dbReference type="EMBL" id="BTRK01000006">
    <property type="protein sequence ID" value="GMR62791.1"/>
    <property type="molecule type" value="Genomic_DNA"/>
</dbReference>
<dbReference type="PANTHER" id="PTHR23028:SF53">
    <property type="entry name" value="ACYL_TRANSF_3 DOMAIN-CONTAINING PROTEIN"/>
    <property type="match status" value="1"/>
</dbReference>
<dbReference type="PANTHER" id="PTHR23028">
    <property type="entry name" value="ACETYLTRANSFERASE"/>
    <property type="match status" value="1"/>
</dbReference>
<organism evidence="3 4">
    <name type="scientific">Pristionchus mayeri</name>
    <dbReference type="NCBI Taxonomy" id="1317129"/>
    <lineage>
        <taxon>Eukaryota</taxon>
        <taxon>Metazoa</taxon>
        <taxon>Ecdysozoa</taxon>
        <taxon>Nematoda</taxon>
        <taxon>Chromadorea</taxon>
        <taxon>Rhabditida</taxon>
        <taxon>Rhabditina</taxon>
        <taxon>Diplogasteromorpha</taxon>
        <taxon>Diplogasteroidea</taxon>
        <taxon>Neodiplogasteridae</taxon>
        <taxon>Pristionchus</taxon>
    </lineage>
</organism>
<evidence type="ECO:0000256" key="1">
    <source>
        <dbReference type="SAM" id="Phobius"/>
    </source>
</evidence>
<feature type="transmembrane region" description="Helical" evidence="1">
    <location>
        <begin position="117"/>
        <end position="136"/>
    </location>
</feature>
<sequence length="138" mass="15894">SGYLMSSILARELVIDFKVLRCFYTRRFKRIVPLYALLILTLYLSVPLLLMNRDVIKFQLDALWAATFATNIHSINKEVNYFSELYDSNVLTHTWSLGVEIQYYSIVPVIIISQSKLGRSLGLLFLFVIMTASLAYQS</sequence>
<keyword evidence="4" id="KW-1185">Reference proteome</keyword>
<evidence type="ECO:0000313" key="4">
    <source>
        <dbReference type="Proteomes" id="UP001328107"/>
    </source>
</evidence>
<evidence type="ECO:0000313" key="3">
    <source>
        <dbReference type="EMBL" id="GMR62791.1"/>
    </source>
</evidence>
<protein>
    <recommendedName>
        <fullName evidence="2">Acyltransferase 3 domain-containing protein</fullName>
    </recommendedName>
</protein>
<proteinExistence type="predicted"/>
<dbReference type="InterPro" id="IPR002656">
    <property type="entry name" value="Acyl_transf_3_dom"/>
</dbReference>
<dbReference type="GO" id="GO:0016020">
    <property type="term" value="C:membrane"/>
    <property type="evidence" value="ECO:0007669"/>
    <property type="project" value="TreeGrafter"/>
</dbReference>
<dbReference type="InterPro" id="IPR050879">
    <property type="entry name" value="Acyltransferase_3"/>
</dbReference>
<dbReference type="GO" id="GO:0000271">
    <property type="term" value="P:polysaccharide biosynthetic process"/>
    <property type="evidence" value="ECO:0007669"/>
    <property type="project" value="TreeGrafter"/>
</dbReference>
<dbReference type="AlphaFoldDB" id="A0AAN5IGF0"/>
<feature type="domain" description="Acyltransferase 3" evidence="2">
    <location>
        <begin position="1"/>
        <end position="136"/>
    </location>
</feature>
<accession>A0AAN5IGF0</accession>
<feature type="transmembrane region" description="Helical" evidence="1">
    <location>
        <begin position="31"/>
        <end position="50"/>
    </location>
</feature>
<dbReference type="Pfam" id="PF01757">
    <property type="entry name" value="Acyl_transf_3"/>
    <property type="match status" value="1"/>
</dbReference>
<gene>
    <name evidence="3" type="ORF">PMAYCL1PPCAC_32986</name>
</gene>
<comment type="caution">
    <text evidence="3">The sequence shown here is derived from an EMBL/GenBank/DDBJ whole genome shotgun (WGS) entry which is preliminary data.</text>
</comment>
<evidence type="ECO:0000259" key="2">
    <source>
        <dbReference type="Pfam" id="PF01757"/>
    </source>
</evidence>
<reference evidence="4" key="1">
    <citation type="submission" date="2022-10" db="EMBL/GenBank/DDBJ databases">
        <title>Genome assembly of Pristionchus species.</title>
        <authorList>
            <person name="Yoshida K."/>
            <person name="Sommer R.J."/>
        </authorList>
    </citation>
    <scope>NUCLEOTIDE SEQUENCE [LARGE SCALE GENOMIC DNA]</scope>
    <source>
        <strain evidence="4">RS5460</strain>
    </source>
</reference>